<dbReference type="AlphaFoldDB" id="A0A242U7X0"/>
<evidence type="ECO:0000313" key="1">
    <source>
        <dbReference type="EMBL" id="OTU29636.1"/>
    </source>
</evidence>
<gene>
    <name evidence="1" type="ORF">CAT59_05080</name>
</gene>
<name>A0A242U7X0_ACIPI</name>
<dbReference type="Proteomes" id="UP000195162">
    <property type="component" value="Unassembled WGS sequence"/>
</dbReference>
<evidence type="ECO:0000313" key="2">
    <source>
        <dbReference type="Proteomes" id="UP000195162"/>
    </source>
</evidence>
<proteinExistence type="predicted"/>
<organism evidence="1 2">
    <name type="scientific">Acinetobacter pittii</name>
    <name type="common">Acinetobacter genomosp. 3</name>
    <dbReference type="NCBI Taxonomy" id="48296"/>
    <lineage>
        <taxon>Bacteria</taxon>
        <taxon>Pseudomonadati</taxon>
        <taxon>Pseudomonadota</taxon>
        <taxon>Gammaproteobacteria</taxon>
        <taxon>Moraxellales</taxon>
        <taxon>Moraxellaceae</taxon>
        <taxon>Acinetobacter</taxon>
        <taxon>Acinetobacter calcoaceticus/baumannii complex</taxon>
    </lineage>
</organism>
<accession>A0A242U7X0</accession>
<reference evidence="1 2" key="1">
    <citation type="submission" date="2017-05" db="EMBL/GenBank/DDBJ databases">
        <authorList>
            <person name="Song R."/>
            <person name="Chenine A.L."/>
            <person name="Ruprecht R.M."/>
        </authorList>
    </citation>
    <scope>NUCLEOTIDE SEQUENCE [LARGE SCALE GENOMIC DNA]</scope>
    <source>
        <strain evidence="1 2">ARLG1955</strain>
    </source>
</reference>
<protein>
    <submittedName>
        <fullName evidence="1">Uncharacterized protein</fullName>
    </submittedName>
</protein>
<dbReference type="EMBL" id="NGIR01000014">
    <property type="protein sequence ID" value="OTU29636.1"/>
    <property type="molecule type" value="Genomic_DNA"/>
</dbReference>
<comment type="caution">
    <text evidence="1">The sequence shown here is derived from an EMBL/GenBank/DDBJ whole genome shotgun (WGS) entry which is preliminary data.</text>
</comment>
<sequence>MIKKKFYDLFDDLSLKKMILAQYSKNRREFKDIFYLTVTDQSQNISSKLCYHARFFTATDSTKSKQR</sequence>